<proteinExistence type="inferred from homology"/>
<dbReference type="EMBL" id="BEGY01000061">
    <property type="protein sequence ID" value="GAX81160.1"/>
    <property type="molecule type" value="Genomic_DNA"/>
</dbReference>
<dbReference type="InterPro" id="IPR001478">
    <property type="entry name" value="PDZ"/>
</dbReference>
<comment type="caution">
    <text evidence="3">The sequence shown here is derived from an EMBL/GenBank/DDBJ whole genome shotgun (WGS) entry which is preliminary data.</text>
</comment>
<dbReference type="PRINTS" id="PR00834">
    <property type="entry name" value="PROTEASES2C"/>
</dbReference>
<sequence length="471" mass="50874">MISKYFRHLLPSVSLSCSVVRNNACLASVKPDFASRLFQLYPSRYVATKASACSDNTFQHDFGLDSLKTNSSDQVRISSGDANGTTLLPCDAAFASLSPPSISSSMPPACMVPSRQYSSHIKGDRTLLEMLKHQPSKFAQGPAILDSIIKVFTVHSKPNHFLPWQNHPKRESSGTGFVVHDRLILTNAHVVADSTYVLVKRHGSGTKFRADVQAVGHDCDLALLSVEDEAFWSSPTDMLPLQLGDLPALQQDVVVIGYPTGGDNTSVTSGVVSRVEVAQYAHAASHLMAIQIDAAINPGNSGNNIACMSEVWERHECPTELDKVSLGLCITSGGPALQGDHVAGVAFQNLPHADNIGYIIPTPVVQLFLSEVSMYGGYQGYCSLGILCQNLENRHLRRALGMPQGTTGVLVNTIQPTSSAAKVIKKGDVLMEFDGVPIANDGTVHLRQRERIYFSYLITLKPTGASCRVKV</sequence>
<protein>
    <recommendedName>
        <fullName evidence="2">PDZ domain-containing protein</fullName>
    </recommendedName>
</protein>
<evidence type="ECO:0000259" key="2">
    <source>
        <dbReference type="PROSITE" id="PS50106"/>
    </source>
</evidence>
<dbReference type="SUPFAM" id="SSF50494">
    <property type="entry name" value="Trypsin-like serine proteases"/>
    <property type="match status" value="1"/>
</dbReference>
<dbReference type="Proteomes" id="UP000232323">
    <property type="component" value="Unassembled WGS sequence"/>
</dbReference>
<name>A0A250XEG5_9CHLO</name>
<dbReference type="GO" id="GO:0006508">
    <property type="term" value="P:proteolysis"/>
    <property type="evidence" value="ECO:0007669"/>
    <property type="project" value="InterPro"/>
</dbReference>
<dbReference type="PROSITE" id="PS50106">
    <property type="entry name" value="PDZ"/>
    <property type="match status" value="1"/>
</dbReference>
<dbReference type="InterPro" id="IPR001940">
    <property type="entry name" value="Peptidase_S1C"/>
</dbReference>
<dbReference type="InterPro" id="IPR009003">
    <property type="entry name" value="Peptidase_S1_PA"/>
</dbReference>
<dbReference type="PANTHER" id="PTHR45980:SF9">
    <property type="entry name" value="PROTEASE DO-LIKE 10, MITOCHONDRIAL-RELATED"/>
    <property type="match status" value="1"/>
</dbReference>
<dbReference type="Gene3D" id="2.40.10.120">
    <property type="match status" value="1"/>
</dbReference>
<dbReference type="OrthoDB" id="4217619at2759"/>
<dbReference type="GO" id="GO:0004252">
    <property type="term" value="F:serine-type endopeptidase activity"/>
    <property type="evidence" value="ECO:0007669"/>
    <property type="project" value="InterPro"/>
</dbReference>
<evidence type="ECO:0000313" key="3">
    <source>
        <dbReference type="EMBL" id="GAX81160.1"/>
    </source>
</evidence>
<dbReference type="Pfam" id="PF13365">
    <property type="entry name" value="Trypsin_2"/>
    <property type="match status" value="1"/>
</dbReference>
<evidence type="ECO:0000313" key="4">
    <source>
        <dbReference type="Proteomes" id="UP000232323"/>
    </source>
</evidence>
<evidence type="ECO:0000256" key="1">
    <source>
        <dbReference type="ARBA" id="ARBA00010541"/>
    </source>
</evidence>
<dbReference type="PANTHER" id="PTHR45980">
    <property type="match status" value="1"/>
</dbReference>
<organism evidence="3 4">
    <name type="scientific">Chlamydomonas eustigma</name>
    <dbReference type="NCBI Taxonomy" id="1157962"/>
    <lineage>
        <taxon>Eukaryota</taxon>
        <taxon>Viridiplantae</taxon>
        <taxon>Chlorophyta</taxon>
        <taxon>core chlorophytes</taxon>
        <taxon>Chlorophyceae</taxon>
        <taxon>CS clade</taxon>
        <taxon>Chlamydomonadales</taxon>
        <taxon>Chlamydomonadaceae</taxon>
        <taxon>Chlamydomonas</taxon>
    </lineage>
</organism>
<dbReference type="Gene3D" id="2.30.42.10">
    <property type="match status" value="1"/>
</dbReference>
<keyword evidence="4" id="KW-1185">Reference proteome</keyword>
<accession>A0A250XEG5</accession>
<dbReference type="SUPFAM" id="SSF50156">
    <property type="entry name" value="PDZ domain-like"/>
    <property type="match status" value="1"/>
</dbReference>
<gene>
    <name evidence="3" type="ORF">CEUSTIGMA_g8593.t1</name>
</gene>
<comment type="similarity">
    <text evidence="1">Belongs to the peptidase S1C family.</text>
</comment>
<dbReference type="STRING" id="1157962.A0A250XEG5"/>
<dbReference type="InterPro" id="IPR036034">
    <property type="entry name" value="PDZ_sf"/>
</dbReference>
<feature type="domain" description="PDZ" evidence="2">
    <location>
        <begin position="371"/>
        <end position="440"/>
    </location>
</feature>
<reference evidence="3 4" key="1">
    <citation type="submission" date="2017-08" db="EMBL/GenBank/DDBJ databases">
        <title>Acidophilic green algal genome provides insights into adaptation to an acidic environment.</title>
        <authorList>
            <person name="Hirooka S."/>
            <person name="Hirose Y."/>
            <person name="Kanesaki Y."/>
            <person name="Higuchi S."/>
            <person name="Fujiwara T."/>
            <person name="Onuma R."/>
            <person name="Era A."/>
            <person name="Ohbayashi R."/>
            <person name="Uzuka A."/>
            <person name="Nozaki H."/>
            <person name="Yoshikawa H."/>
            <person name="Miyagishima S.Y."/>
        </authorList>
    </citation>
    <scope>NUCLEOTIDE SEQUENCE [LARGE SCALE GENOMIC DNA]</scope>
    <source>
        <strain evidence="3 4">NIES-2499</strain>
    </source>
</reference>
<dbReference type="AlphaFoldDB" id="A0A250XEG5"/>